<reference evidence="1 2" key="1">
    <citation type="submission" date="2018-06" db="EMBL/GenBank/DDBJ databases">
        <authorList>
            <consortium name="Pathogen Informatics"/>
            <person name="Doyle S."/>
        </authorList>
    </citation>
    <scope>NUCLEOTIDE SEQUENCE [LARGE SCALE GENOMIC DNA]</scope>
    <source>
        <strain evidence="1 2">NCTC9601</strain>
    </source>
</reference>
<protein>
    <submittedName>
        <fullName evidence="1">Uncharacterized conserved protein</fullName>
    </submittedName>
</protein>
<dbReference type="Proteomes" id="UP000251123">
    <property type="component" value="Unassembled WGS sequence"/>
</dbReference>
<organism evidence="1 2">
    <name type="scientific">Klebsiella pneumoniae</name>
    <dbReference type="NCBI Taxonomy" id="573"/>
    <lineage>
        <taxon>Bacteria</taxon>
        <taxon>Pseudomonadati</taxon>
        <taxon>Pseudomonadota</taxon>
        <taxon>Gammaproteobacteria</taxon>
        <taxon>Enterobacterales</taxon>
        <taxon>Enterobacteriaceae</taxon>
        <taxon>Klebsiella/Raoultella group</taxon>
        <taxon>Klebsiella</taxon>
        <taxon>Klebsiella pneumoniae complex</taxon>
    </lineage>
</organism>
<dbReference type="EMBL" id="UASN01000022">
    <property type="protein sequence ID" value="SQC18859.1"/>
    <property type="molecule type" value="Genomic_DNA"/>
</dbReference>
<accession>A0A2X3F2K3</accession>
<dbReference type="AlphaFoldDB" id="A0A2X3F2K3"/>
<dbReference type="Pfam" id="PF09932">
    <property type="entry name" value="DUF2164"/>
    <property type="match status" value="1"/>
</dbReference>
<gene>
    <name evidence="1" type="ORF">NCTC9601_05643</name>
</gene>
<proteinExistence type="predicted"/>
<evidence type="ECO:0000313" key="2">
    <source>
        <dbReference type="Proteomes" id="UP000251123"/>
    </source>
</evidence>
<name>A0A2X3F2K3_KLEPN</name>
<evidence type="ECO:0000313" key="1">
    <source>
        <dbReference type="EMBL" id="SQC18859.1"/>
    </source>
</evidence>
<dbReference type="InterPro" id="IPR018680">
    <property type="entry name" value="DUF2164"/>
</dbReference>
<sequence length="95" mass="11303">MIEARSRELFYGESPIMNDIELSQAQRDLLRDRLSKYCAETFDLELEQFDAEFFVDFIAKELGPLFYNAGIEEAIRTHQAWSERIQEEMDLKKVY</sequence>